<dbReference type="Proteomes" id="UP000323258">
    <property type="component" value="Unassembled WGS sequence"/>
</dbReference>
<keyword evidence="2" id="KW-0418">Kinase</keyword>
<organism evidence="4 5">
    <name type="scientific">Neoaquamicrobium microcysteis</name>
    <dbReference type="NCBI Taxonomy" id="2682781"/>
    <lineage>
        <taxon>Bacteria</taxon>
        <taxon>Pseudomonadati</taxon>
        <taxon>Pseudomonadota</taxon>
        <taxon>Alphaproteobacteria</taxon>
        <taxon>Hyphomicrobiales</taxon>
        <taxon>Phyllobacteriaceae</taxon>
        <taxon>Neoaquamicrobium</taxon>
    </lineage>
</organism>
<comment type="caution">
    <text evidence="4">The sequence shown here is derived from an EMBL/GenBank/DDBJ whole genome shotgun (WGS) entry which is preliminary data.</text>
</comment>
<dbReference type="InterPro" id="IPR036388">
    <property type="entry name" value="WH-like_DNA-bd_sf"/>
</dbReference>
<dbReference type="PANTHER" id="PTHR10584">
    <property type="entry name" value="SUGAR KINASE"/>
    <property type="match status" value="1"/>
</dbReference>
<dbReference type="EMBL" id="VSZS01000060">
    <property type="protein sequence ID" value="TYR33217.1"/>
    <property type="molecule type" value="Genomic_DNA"/>
</dbReference>
<dbReference type="AlphaFoldDB" id="A0A5D4GY58"/>
<dbReference type="SUPFAM" id="SSF46785">
    <property type="entry name" value="Winged helix' DNA-binding domain"/>
    <property type="match status" value="1"/>
</dbReference>
<accession>A0A5D4GY58</accession>
<dbReference type="PROSITE" id="PS00583">
    <property type="entry name" value="PFKB_KINASES_1"/>
    <property type="match status" value="1"/>
</dbReference>
<dbReference type="Pfam" id="PF13412">
    <property type="entry name" value="HTH_24"/>
    <property type="match status" value="1"/>
</dbReference>
<dbReference type="SUPFAM" id="SSF53613">
    <property type="entry name" value="Ribokinase-like"/>
    <property type="match status" value="1"/>
</dbReference>
<dbReference type="Gene3D" id="1.10.10.10">
    <property type="entry name" value="Winged helix-like DNA-binding domain superfamily/Winged helix DNA-binding domain"/>
    <property type="match status" value="1"/>
</dbReference>
<gene>
    <name evidence="4" type="ORF">FY036_09210</name>
</gene>
<feature type="domain" description="Carbohydrate kinase PfkB" evidence="3">
    <location>
        <begin position="62"/>
        <end position="351"/>
    </location>
</feature>
<protein>
    <submittedName>
        <fullName evidence="4">Winged helix-turn-helix transcriptional regulator</fullName>
    </submittedName>
</protein>
<dbReference type="InterPro" id="IPR011611">
    <property type="entry name" value="PfkB_dom"/>
</dbReference>
<dbReference type="InterPro" id="IPR029056">
    <property type="entry name" value="Ribokinase-like"/>
</dbReference>
<dbReference type="RefSeq" id="WP_148914417.1">
    <property type="nucleotide sequence ID" value="NZ_VSZS01000060.1"/>
</dbReference>
<proteinExistence type="predicted"/>
<dbReference type="CDD" id="cd01941">
    <property type="entry name" value="YeiC_kinase_like"/>
    <property type="match status" value="1"/>
</dbReference>
<dbReference type="PANTHER" id="PTHR10584:SF166">
    <property type="entry name" value="RIBOKINASE"/>
    <property type="match status" value="1"/>
</dbReference>
<sequence>MAELTPQEAAVLEQISRNPFAGQQEIADALGIARSTVAAHIVQLMKLGHILGRGYVLPEPGHIVCIGGAVFDRKHRLHAPLEMETSNPVESFHSFGGVARNVAENLALLGERPVFISAVGDDQDGQHLLTHLRGRGVDVSRVIVVPGRKTAEYGAVLSPKGDLVLGIADMGIFDLLTPDTLSRILPHLASASWVFADTNLPVETLHALMHRQGGGRYQLAIDAVSTPKARKLPADLAGVDLLFLNADEAAVILGRPRAKTPEQALDAARALRERGAGCAQVSIGELGIAIASDGMEKTIDAVPATVVDITGAGDSVVAGTLYGLLSGKSADSAARIGGLMGALTIETIGTVRADLSRASLENHARARLVEV</sequence>
<evidence type="ECO:0000256" key="2">
    <source>
        <dbReference type="ARBA" id="ARBA00022777"/>
    </source>
</evidence>
<keyword evidence="5" id="KW-1185">Reference proteome</keyword>
<dbReference type="Pfam" id="PF00294">
    <property type="entry name" value="PfkB"/>
    <property type="match status" value="1"/>
</dbReference>
<name>A0A5D4GY58_9HYPH</name>
<dbReference type="OrthoDB" id="9806249at2"/>
<evidence type="ECO:0000259" key="3">
    <source>
        <dbReference type="Pfam" id="PF00294"/>
    </source>
</evidence>
<dbReference type="Gene3D" id="3.40.1190.20">
    <property type="match status" value="1"/>
</dbReference>
<evidence type="ECO:0000313" key="5">
    <source>
        <dbReference type="Proteomes" id="UP000323258"/>
    </source>
</evidence>
<evidence type="ECO:0000256" key="1">
    <source>
        <dbReference type="ARBA" id="ARBA00022679"/>
    </source>
</evidence>
<dbReference type="InterPro" id="IPR036390">
    <property type="entry name" value="WH_DNA-bd_sf"/>
</dbReference>
<keyword evidence="1" id="KW-0808">Transferase</keyword>
<reference evidence="4 5" key="1">
    <citation type="submission" date="2019-08" db="EMBL/GenBank/DDBJ databases">
        <authorList>
            <person name="Seo Y.L."/>
        </authorList>
    </citation>
    <scope>NUCLEOTIDE SEQUENCE [LARGE SCALE GENOMIC DNA]</scope>
    <source>
        <strain evidence="4 5">MaA-C15</strain>
    </source>
</reference>
<dbReference type="GO" id="GO:0016301">
    <property type="term" value="F:kinase activity"/>
    <property type="evidence" value="ECO:0007669"/>
    <property type="project" value="UniProtKB-KW"/>
</dbReference>
<evidence type="ECO:0000313" key="4">
    <source>
        <dbReference type="EMBL" id="TYR33217.1"/>
    </source>
</evidence>
<reference evidence="4 5" key="2">
    <citation type="submission" date="2019-09" db="EMBL/GenBank/DDBJ databases">
        <title>Mesorhizobium sp. MaA-C15 isolated from Microcystis aeruginosa.</title>
        <authorList>
            <person name="Jeong S.E."/>
            <person name="Jin H.M."/>
            <person name="Jeon C.O."/>
        </authorList>
    </citation>
    <scope>NUCLEOTIDE SEQUENCE [LARGE SCALE GENOMIC DNA]</scope>
    <source>
        <strain evidence="4 5">MaA-C15</strain>
    </source>
</reference>
<dbReference type="InterPro" id="IPR002173">
    <property type="entry name" value="Carboh/pur_kinase_PfkB_CS"/>
</dbReference>